<dbReference type="InterPro" id="IPR011611">
    <property type="entry name" value="PfkB_dom"/>
</dbReference>
<dbReference type="EMBL" id="DSVQ01000012">
    <property type="protein sequence ID" value="HGT38806.1"/>
    <property type="molecule type" value="Genomic_DNA"/>
</dbReference>
<dbReference type="Pfam" id="PF00294">
    <property type="entry name" value="PfkB"/>
    <property type="match status" value="1"/>
</dbReference>
<dbReference type="GO" id="GO:0016301">
    <property type="term" value="F:kinase activity"/>
    <property type="evidence" value="ECO:0007669"/>
    <property type="project" value="UniProtKB-KW"/>
</dbReference>
<evidence type="ECO:0000313" key="8">
    <source>
        <dbReference type="EMBL" id="HGT38806.1"/>
    </source>
</evidence>
<dbReference type="PANTHER" id="PTHR46566:SF2">
    <property type="entry name" value="ATP-DEPENDENT 6-PHOSPHOFRUCTOKINASE ISOZYME 2"/>
    <property type="match status" value="1"/>
</dbReference>
<dbReference type="InterPro" id="IPR017583">
    <property type="entry name" value="Tagatose/fructose_Pkinase"/>
</dbReference>
<evidence type="ECO:0000259" key="7">
    <source>
        <dbReference type="Pfam" id="PF00294"/>
    </source>
</evidence>
<name>A0A7C4QQC5_9PLAN</name>
<dbReference type="GO" id="GO:0016773">
    <property type="term" value="F:phosphotransferase activity, alcohol group as acceptor"/>
    <property type="evidence" value="ECO:0007669"/>
    <property type="project" value="InterPro"/>
</dbReference>
<dbReference type="GO" id="GO:0005524">
    <property type="term" value="F:ATP binding"/>
    <property type="evidence" value="ECO:0007669"/>
    <property type="project" value="UniProtKB-KW"/>
</dbReference>
<evidence type="ECO:0000256" key="4">
    <source>
        <dbReference type="ARBA" id="ARBA00022777"/>
    </source>
</evidence>
<dbReference type="InterPro" id="IPR002173">
    <property type="entry name" value="Carboh/pur_kinase_PfkB_CS"/>
</dbReference>
<dbReference type="GO" id="GO:0005975">
    <property type="term" value="P:carbohydrate metabolic process"/>
    <property type="evidence" value="ECO:0007669"/>
    <property type="project" value="InterPro"/>
</dbReference>
<evidence type="ECO:0000256" key="1">
    <source>
        <dbReference type="ARBA" id="ARBA00010688"/>
    </source>
</evidence>
<evidence type="ECO:0000256" key="5">
    <source>
        <dbReference type="ARBA" id="ARBA00022840"/>
    </source>
</evidence>
<accession>A0A7C4QQC5</accession>
<keyword evidence="2 6" id="KW-0808">Transferase</keyword>
<keyword evidence="4" id="KW-0418">Kinase</keyword>
<proteinExistence type="inferred from homology"/>
<comment type="caution">
    <text evidence="8">The sequence shown here is derived from an EMBL/GenBank/DDBJ whole genome shotgun (WGS) entry which is preliminary data.</text>
</comment>
<dbReference type="Gene3D" id="3.40.1190.20">
    <property type="match status" value="1"/>
</dbReference>
<organism evidence="8">
    <name type="scientific">Schlesneria paludicola</name>
    <dbReference type="NCBI Taxonomy" id="360056"/>
    <lineage>
        <taxon>Bacteria</taxon>
        <taxon>Pseudomonadati</taxon>
        <taxon>Planctomycetota</taxon>
        <taxon>Planctomycetia</taxon>
        <taxon>Planctomycetales</taxon>
        <taxon>Planctomycetaceae</taxon>
        <taxon>Schlesneria</taxon>
    </lineage>
</organism>
<keyword evidence="3" id="KW-0547">Nucleotide-binding</keyword>
<feature type="domain" description="Carbohydrate kinase PfkB" evidence="7">
    <location>
        <begin position="23"/>
        <end position="295"/>
    </location>
</feature>
<dbReference type="InterPro" id="IPR029056">
    <property type="entry name" value="Ribokinase-like"/>
</dbReference>
<evidence type="ECO:0000256" key="3">
    <source>
        <dbReference type="ARBA" id="ARBA00022741"/>
    </source>
</evidence>
<gene>
    <name evidence="8" type="ORF">ENS64_06020</name>
</gene>
<dbReference type="SUPFAM" id="SSF53613">
    <property type="entry name" value="Ribokinase-like"/>
    <property type="match status" value="1"/>
</dbReference>
<keyword evidence="5" id="KW-0067">ATP-binding</keyword>
<sequence length="312" mass="33307">MVILAAGLTPAWQHILIFPRLVPGEVNRAAEAVWCASGKVLNVACAVHHLVRPAPPTPHTSPARSRAAAVRTVCLIGGLTGEAIRRDFAALGISARWVESSVPTRVCTTLLEQSTGQTTELVENSAAVSAEDLSRFAAAFAEEARSAELIVVSGSLPRGTPPDYFLRLLEEVRCPVLLDVRGPELRACLPLKPWLVKPNREELAATLGRRLDGDHDMMAAMEELRRAGAEYVVVSDGPRAVWAMGPDGVHRAEPPPVQVVNPIGSGDCLAAGLAVARVEGLPWREGLEFALAAAADNAAHLLPARISRPKPW</sequence>
<comment type="similarity">
    <text evidence="1">Belongs to the carbohydrate kinase PfkB family.</text>
</comment>
<protein>
    <recommendedName>
        <fullName evidence="7">Carbohydrate kinase PfkB domain-containing protein</fullName>
    </recommendedName>
</protein>
<reference evidence="8" key="1">
    <citation type="journal article" date="2020" name="mSystems">
        <title>Genome- and Community-Level Interaction Insights into Carbon Utilization and Element Cycling Functions of Hydrothermarchaeota in Hydrothermal Sediment.</title>
        <authorList>
            <person name="Zhou Z."/>
            <person name="Liu Y."/>
            <person name="Xu W."/>
            <person name="Pan J."/>
            <person name="Luo Z.H."/>
            <person name="Li M."/>
        </authorList>
    </citation>
    <scope>NUCLEOTIDE SEQUENCE [LARGE SCALE GENOMIC DNA]</scope>
    <source>
        <strain evidence="8">SpSt-508</strain>
    </source>
</reference>
<dbReference type="AlphaFoldDB" id="A0A7C4QQC5"/>
<dbReference type="PROSITE" id="PS00584">
    <property type="entry name" value="PFKB_KINASES_2"/>
    <property type="match status" value="1"/>
</dbReference>
<evidence type="ECO:0000256" key="2">
    <source>
        <dbReference type="ARBA" id="ARBA00022679"/>
    </source>
</evidence>
<dbReference type="PIRSF" id="PIRSF000535">
    <property type="entry name" value="1PFK/6PFK/LacC"/>
    <property type="match status" value="1"/>
</dbReference>
<dbReference type="PANTHER" id="PTHR46566">
    <property type="entry name" value="1-PHOSPHOFRUCTOKINASE-RELATED"/>
    <property type="match status" value="1"/>
</dbReference>
<evidence type="ECO:0000256" key="6">
    <source>
        <dbReference type="PIRNR" id="PIRNR000535"/>
    </source>
</evidence>